<keyword evidence="2" id="KW-1185">Reference proteome</keyword>
<protein>
    <submittedName>
        <fullName evidence="1">Uncharacterized protein</fullName>
    </submittedName>
</protein>
<comment type="caution">
    <text evidence="1">The sequence shown here is derived from an EMBL/GenBank/DDBJ whole genome shotgun (WGS) entry which is preliminary data.</text>
</comment>
<dbReference type="STRING" id="333140.AWW68_15430"/>
<proteinExistence type="predicted"/>
<dbReference type="RefSeq" id="WP_068223400.1">
    <property type="nucleotide sequence ID" value="NZ_LRPC01000028.1"/>
</dbReference>
<evidence type="ECO:0000313" key="1">
    <source>
        <dbReference type="EMBL" id="KYG74050.1"/>
    </source>
</evidence>
<name>A0A150X5R1_9BACT</name>
<accession>A0A150X5R1</accession>
<sequence>MKRLSAVFAAILFVGCNQTIDIDPDTGFEIFTISQGNHSSILRNEPFTGTGIRVTAIFDESAEYTLDVASDQADINKLVGFSDCHQDHQSESARIGWRWYQDQLQLLAYTYREGQLSFELMGTVDFNKEIDLEILIDGDTYQYSGTGLSSVTMKRTQNCETGDNYWLWPYFGGDQPAPHEVTIKLKREVIE</sequence>
<dbReference type="Proteomes" id="UP000075606">
    <property type="component" value="Unassembled WGS sequence"/>
</dbReference>
<reference evidence="1 2" key="1">
    <citation type="submission" date="2016-01" db="EMBL/GenBank/DDBJ databases">
        <title>Genome sequencing of Roseivirga spongicola UST030701-084.</title>
        <authorList>
            <person name="Selvaratnam C."/>
            <person name="Thevarajoo S."/>
            <person name="Goh K.M."/>
            <person name="Ee R."/>
            <person name="Chan K.-G."/>
            <person name="Chong C.S."/>
        </authorList>
    </citation>
    <scope>NUCLEOTIDE SEQUENCE [LARGE SCALE GENOMIC DNA]</scope>
    <source>
        <strain evidence="1 2">UST030701-084</strain>
    </source>
</reference>
<organism evidence="1 2">
    <name type="scientific">Roseivirga spongicola</name>
    <dbReference type="NCBI Taxonomy" id="333140"/>
    <lineage>
        <taxon>Bacteria</taxon>
        <taxon>Pseudomonadati</taxon>
        <taxon>Bacteroidota</taxon>
        <taxon>Cytophagia</taxon>
        <taxon>Cytophagales</taxon>
        <taxon>Roseivirgaceae</taxon>
        <taxon>Roseivirga</taxon>
    </lineage>
</organism>
<dbReference type="AlphaFoldDB" id="A0A150X5R1"/>
<dbReference type="EMBL" id="LRPC01000028">
    <property type="protein sequence ID" value="KYG74050.1"/>
    <property type="molecule type" value="Genomic_DNA"/>
</dbReference>
<dbReference type="PROSITE" id="PS51257">
    <property type="entry name" value="PROKAR_LIPOPROTEIN"/>
    <property type="match status" value="1"/>
</dbReference>
<gene>
    <name evidence="1" type="ORF">AWW68_15430</name>
</gene>
<evidence type="ECO:0000313" key="2">
    <source>
        <dbReference type="Proteomes" id="UP000075606"/>
    </source>
</evidence>
<dbReference type="OrthoDB" id="652507at2"/>